<comment type="caution">
    <text evidence="4">The sequence shown here is derived from an EMBL/GenBank/DDBJ whole genome shotgun (WGS) entry which is preliminary data.</text>
</comment>
<accession>A0A9P8VAD4</accession>
<dbReference type="OrthoDB" id="428260at2759"/>
<dbReference type="InterPro" id="IPR001466">
    <property type="entry name" value="Beta-lactam-related"/>
</dbReference>
<protein>
    <submittedName>
        <fullName evidence="4">Beta-lactamase/transpeptidase-like protein</fullName>
    </submittedName>
</protein>
<evidence type="ECO:0000313" key="4">
    <source>
        <dbReference type="EMBL" id="KAH6685944.1"/>
    </source>
</evidence>
<dbReference type="PANTHER" id="PTHR43283:SF17">
    <property type="entry name" value="(LOVD), PUTATIVE (AFU_ORTHOLOGUE AFUA_5G00920)-RELATED"/>
    <property type="match status" value="1"/>
</dbReference>
<dbReference type="Gene3D" id="3.40.710.10">
    <property type="entry name" value="DD-peptidase/beta-lactamase superfamily"/>
    <property type="match status" value="1"/>
</dbReference>
<feature type="domain" description="Beta-lactamase-related" evidence="3">
    <location>
        <begin position="21"/>
        <end position="371"/>
    </location>
</feature>
<evidence type="ECO:0000259" key="3">
    <source>
        <dbReference type="Pfam" id="PF00144"/>
    </source>
</evidence>
<sequence>MKILDDILERYTVSDPSGDTDGKLLGASFIVLRNHDVVYSGARGQTSLETVSTPWSTNTFTWIASMTKLITSTCLMQLVESKKIGLDDDVRGLVPQLGAMQVLEGFDDAGKPLLRDNQDPITLRILLTHTTGLPYDALSPDLQRWSKAIGRTASSGDWTLEGFTTPLVFPPGTSWEYGTSIDWAGVVLEAITKDSLGTYLRRNIFEPLEMRDTGFFPRQLPHIADRVAAWAYRNENGTGLSTGASWKTDTPAIESGGSGLHSTAADYARFLSGLLGGRLVSAETLDEMFCPQLDETVAAALGQTAHSGGYVPEILAGSPLNHGLGGVINMEDMQGKRLAGSMMWTGATNGRWWIDRKTGIAAALVVNVSPYGDNILNGMFDELERAVYGELPVV</sequence>
<proteinExistence type="inferred from homology"/>
<dbReference type="Proteomes" id="UP000770015">
    <property type="component" value="Unassembled WGS sequence"/>
</dbReference>
<dbReference type="InterPro" id="IPR012338">
    <property type="entry name" value="Beta-lactam/transpept-like"/>
</dbReference>
<comment type="similarity">
    <text evidence="1">Belongs to the class-A beta-lactamase family.</text>
</comment>
<dbReference type="SUPFAM" id="SSF56601">
    <property type="entry name" value="beta-lactamase/transpeptidase-like"/>
    <property type="match status" value="1"/>
</dbReference>
<keyword evidence="2" id="KW-0378">Hydrolase</keyword>
<dbReference type="AlphaFoldDB" id="A0A9P8VAD4"/>
<dbReference type="EMBL" id="JAGSXJ010000014">
    <property type="protein sequence ID" value="KAH6685944.1"/>
    <property type="molecule type" value="Genomic_DNA"/>
</dbReference>
<gene>
    <name evidence="4" type="ORF">F5X68DRAFT_232919</name>
</gene>
<organism evidence="4 5">
    <name type="scientific">Plectosphaerella plurivora</name>
    <dbReference type="NCBI Taxonomy" id="936078"/>
    <lineage>
        <taxon>Eukaryota</taxon>
        <taxon>Fungi</taxon>
        <taxon>Dikarya</taxon>
        <taxon>Ascomycota</taxon>
        <taxon>Pezizomycotina</taxon>
        <taxon>Sordariomycetes</taxon>
        <taxon>Hypocreomycetidae</taxon>
        <taxon>Glomerellales</taxon>
        <taxon>Plectosphaerellaceae</taxon>
        <taxon>Plectosphaerella</taxon>
    </lineage>
</organism>
<evidence type="ECO:0000256" key="1">
    <source>
        <dbReference type="ARBA" id="ARBA00009009"/>
    </source>
</evidence>
<dbReference type="Pfam" id="PF00144">
    <property type="entry name" value="Beta-lactamase"/>
    <property type="match status" value="1"/>
</dbReference>
<evidence type="ECO:0000256" key="2">
    <source>
        <dbReference type="ARBA" id="ARBA00022801"/>
    </source>
</evidence>
<keyword evidence="5" id="KW-1185">Reference proteome</keyword>
<reference evidence="4" key="1">
    <citation type="journal article" date="2021" name="Nat. Commun.">
        <title>Genetic determinants of endophytism in the Arabidopsis root mycobiome.</title>
        <authorList>
            <person name="Mesny F."/>
            <person name="Miyauchi S."/>
            <person name="Thiergart T."/>
            <person name="Pickel B."/>
            <person name="Atanasova L."/>
            <person name="Karlsson M."/>
            <person name="Huettel B."/>
            <person name="Barry K.W."/>
            <person name="Haridas S."/>
            <person name="Chen C."/>
            <person name="Bauer D."/>
            <person name="Andreopoulos W."/>
            <person name="Pangilinan J."/>
            <person name="LaButti K."/>
            <person name="Riley R."/>
            <person name="Lipzen A."/>
            <person name="Clum A."/>
            <person name="Drula E."/>
            <person name="Henrissat B."/>
            <person name="Kohler A."/>
            <person name="Grigoriev I.V."/>
            <person name="Martin F.M."/>
            <person name="Hacquard S."/>
        </authorList>
    </citation>
    <scope>NUCLEOTIDE SEQUENCE</scope>
    <source>
        <strain evidence="4">MPI-SDFR-AT-0117</strain>
    </source>
</reference>
<dbReference type="InterPro" id="IPR050789">
    <property type="entry name" value="Diverse_Enzym_Activities"/>
</dbReference>
<name>A0A9P8VAD4_9PEZI</name>
<dbReference type="PANTHER" id="PTHR43283">
    <property type="entry name" value="BETA-LACTAMASE-RELATED"/>
    <property type="match status" value="1"/>
</dbReference>
<dbReference type="GO" id="GO:0016787">
    <property type="term" value="F:hydrolase activity"/>
    <property type="evidence" value="ECO:0007669"/>
    <property type="project" value="UniProtKB-KW"/>
</dbReference>
<evidence type="ECO:0000313" key="5">
    <source>
        <dbReference type="Proteomes" id="UP000770015"/>
    </source>
</evidence>